<dbReference type="Pfam" id="PF00254">
    <property type="entry name" value="FKBP_C"/>
    <property type="match status" value="1"/>
</dbReference>
<dbReference type="AlphaFoldDB" id="A0A3R5UHV6"/>
<dbReference type="PIRSF" id="PIRSF003095">
    <property type="entry name" value="Trigger_factor"/>
    <property type="match status" value="1"/>
</dbReference>
<keyword evidence="9 12" id="KW-0131">Cell cycle</keyword>
<dbReference type="InterPro" id="IPR008881">
    <property type="entry name" value="Trigger_fac_ribosome-bd_bac"/>
</dbReference>
<dbReference type="PANTHER" id="PTHR30560:SF3">
    <property type="entry name" value="TRIGGER FACTOR-LIKE PROTEIN TIG, CHLOROPLASTIC"/>
    <property type="match status" value="1"/>
</dbReference>
<dbReference type="FunFam" id="3.10.50.40:FF:000001">
    <property type="entry name" value="Trigger factor"/>
    <property type="match status" value="1"/>
</dbReference>
<dbReference type="InterPro" id="IPR001179">
    <property type="entry name" value="PPIase_FKBP_dom"/>
</dbReference>
<dbReference type="InterPro" id="IPR046357">
    <property type="entry name" value="PPIase_dom_sf"/>
</dbReference>
<dbReference type="GO" id="GO:0005737">
    <property type="term" value="C:cytoplasm"/>
    <property type="evidence" value="ECO:0007669"/>
    <property type="project" value="UniProtKB-SubCell"/>
</dbReference>
<dbReference type="Gene3D" id="3.30.70.1050">
    <property type="entry name" value="Trigger factor ribosome-binding domain"/>
    <property type="match status" value="1"/>
</dbReference>
<protein>
    <recommendedName>
        <fullName evidence="4 12">Trigger factor</fullName>
        <shortName evidence="12">TF</shortName>
        <ecNumber evidence="3 12">5.2.1.8</ecNumber>
    </recommendedName>
    <alternativeName>
        <fullName evidence="11 12">PPIase</fullName>
    </alternativeName>
</protein>
<evidence type="ECO:0000256" key="8">
    <source>
        <dbReference type="ARBA" id="ARBA00023235"/>
    </source>
</evidence>
<dbReference type="InterPro" id="IPR036611">
    <property type="entry name" value="Trigger_fac_ribosome-bd_sf"/>
</dbReference>
<dbReference type="Gene3D" id="1.10.3120.10">
    <property type="entry name" value="Trigger factor, C-terminal domain"/>
    <property type="match status" value="1"/>
</dbReference>
<evidence type="ECO:0000256" key="6">
    <source>
        <dbReference type="ARBA" id="ARBA00023110"/>
    </source>
</evidence>
<evidence type="ECO:0000256" key="13">
    <source>
        <dbReference type="PROSITE-ProRule" id="PRU00277"/>
    </source>
</evidence>
<dbReference type="EC" id="5.2.1.8" evidence="3 12"/>
<evidence type="ECO:0000313" key="18">
    <source>
        <dbReference type="Proteomes" id="UP000286268"/>
    </source>
</evidence>
<evidence type="ECO:0000256" key="14">
    <source>
        <dbReference type="RuleBase" id="RU003914"/>
    </source>
</evidence>
<dbReference type="GO" id="GO:0044183">
    <property type="term" value="F:protein folding chaperone"/>
    <property type="evidence" value="ECO:0007669"/>
    <property type="project" value="TreeGrafter"/>
</dbReference>
<feature type="coiled-coil region" evidence="15">
    <location>
        <begin position="128"/>
        <end position="155"/>
    </location>
</feature>
<keyword evidence="15" id="KW-0175">Coiled coil</keyword>
<comment type="catalytic activity">
    <reaction evidence="1 12 13">
        <text>[protein]-peptidylproline (omega=180) = [protein]-peptidylproline (omega=0)</text>
        <dbReference type="Rhea" id="RHEA:16237"/>
        <dbReference type="Rhea" id="RHEA-COMP:10747"/>
        <dbReference type="Rhea" id="RHEA-COMP:10748"/>
        <dbReference type="ChEBI" id="CHEBI:83833"/>
        <dbReference type="ChEBI" id="CHEBI:83834"/>
        <dbReference type="EC" id="5.2.1.8"/>
    </reaction>
</comment>
<evidence type="ECO:0000256" key="12">
    <source>
        <dbReference type="HAMAP-Rule" id="MF_00303"/>
    </source>
</evidence>
<dbReference type="Pfam" id="PF05697">
    <property type="entry name" value="Trigger_N"/>
    <property type="match status" value="1"/>
</dbReference>
<dbReference type="PROSITE" id="PS50059">
    <property type="entry name" value="FKBP_PPIASE"/>
    <property type="match status" value="1"/>
</dbReference>
<dbReference type="HAMAP" id="MF_00303">
    <property type="entry name" value="Trigger_factor_Tig"/>
    <property type="match status" value="1"/>
</dbReference>
<keyword evidence="5 12" id="KW-0132">Cell division</keyword>
<evidence type="ECO:0000259" key="16">
    <source>
        <dbReference type="PROSITE" id="PS50059"/>
    </source>
</evidence>
<dbReference type="KEGG" id="cmah:C1I91_22175"/>
<evidence type="ECO:0000256" key="1">
    <source>
        <dbReference type="ARBA" id="ARBA00000971"/>
    </source>
</evidence>
<reference evidence="17 18" key="1">
    <citation type="submission" date="2018-01" db="EMBL/GenBank/DDBJ databases">
        <title>Genome Sequencing and Assembly of Anaerobacter polyendosporus strain CT4.</title>
        <authorList>
            <person name="Tachaapaikoon C."/>
            <person name="Sutheeworapong S."/>
            <person name="Jenjaroenpun P."/>
            <person name="Wongsurawat T."/>
            <person name="Nookeaw I."/>
            <person name="Cheawchanlertfa P."/>
            <person name="Kosugi A."/>
            <person name="Cheevadhanarak S."/>
            <person name="Ratanakhanokchai K."/>
        </authorList>
    </citation>
    <scope>NUCLEOTIDE SEQUENCE [LARGE SCALE GENOMIC DNA]</scope>
    <source>
        <strain evidence="17 18">CT4</strain>
    </source>
</reference>
<dbReference type="GO" id="GO:0043022">
    <property type="term" value="F:ribosome binding"/>
    <property type="evidence" value="ECO:0007669"/>
    <property type="project" value="TreeGrafter"/>
</dbReference>
<evidence type="ECO:0000256" key="10">
    <source>
        <dbReference type="ARBA" id="ARBA00024849"/>
    </source>
</evidence>
<dbReference type="PANTHER" id="PTHR30560">
    <property type="entry name" value="TRIGGER FACTOR CHAPERONE AND PEPTIDYL-PROLYL CIS/TRANS ISOMERASE"/>
    <property type="match status" value="1"/>
</dbReference>
<evidence type="ECO:0000256" key="3">
    <source>
        <dbReference type="ARBA" id="ARBA00013194"/>
    </source>
</evidence>
<dbReference type="Gene3D" id="3.10.50.40">
    <property type="match status" value="1"/>
</dbReference>
<comment type="function">
    <text evidence="10 12">Involved in protein export. Acts as a chaperone by maintaining the newly synthesized protein in an open conformation. Functions as a peptidyl-prolyl cis-trans isomerase.</text>
</comment>
<evidence type="ECO:0000256" key="4">
    <source>
        <dbReference type="ARBA" id="ARBA00016902"/>
    </source>
</evidence>
<dbReference type="OrthoDB" id="9767721at2"/>
<evidence type="ECO:0000256" key="2">
    <source>
        <dbReference type="ARBA" id="ARBA00005464"/>
    </source>
</evidence>
<gene>
    <name evidence="12" type="primary">tig</name>
    <name evidence="17" type="ORF">C1I91_22175</name>
</gene>
<dbReference type="InterPro" id="IPR005215">
    <property type="entry name" value="Trig_fac"/>
</dbReference>
<dbReference type="GO" id="GO:0003755">
    <property type="term" value="F:peptidyl-prolyl cis-trans isomerase activity"/>
    <property type="evidence" value="ECO:0007669"/>
    <property type="project" value="UniProtKB-UniRule"/>
</dbReference>
<dbReference type="InterPro" id="IPR037041">
    <property type="entry name" value="Trigger_fac_C_sf"/>
</dbReference>
<comment type="domain">
    <text evidence="12">Consists of 3 domains; the N-terminus binds the ribosome, the middle domain has PPIase activity, while the C-terminus has intrinsic chaperone activity on its own.</text>
</comment>
<dbReference type="GO" id="GO:0015031">
    <property type="term" value="P:protein transport"/>
    <property type="evidence" value="ECO:0007669"/>
    <property type="project" value="UniProtKB-UniRule"/>
</dbReference>
<dbReference type="Pfam" id="PF05698">
    <property type="entry name" value="Trigger_C"/>
    <property type="match status" value="1"/>
</dbReference>
<proteinExistence type="inferred from homology"/>
<dbReference type="SUPFAM" id="SSF102735">
    <property type="entry name" value="Trigger factor ribosome-binding domain"/>
    <property type="match status" value="1"/>
</dbReference>
<evidence type="ECO:0000256" key="9">
    <source>
        <dbReference type="ARBA" id="ARBA00023306"/>
    </source>
</evidence>
<keyword evidence="6 12" id="KW-0697">Rotamase</keyword>
<dbReference type="GO" id="GO:0051083">
    <property type="term" value="P:'de novo' cotranslational protein folding"/>
    <property type="evidence" value="ECO:0007669"/>
    <property type="project" value="TreeGrafter"/>
</dbReference>
<sequence>MDVKMEKIEANIVKFEVKVEAKKFDEALNKAYKKNIKKFNVPGFRKGKAPMNIVKQYYGVGALLEDAINIAIDETYPEVLNTNNIKPIDYPKVDVLEVGEGQDLVYTAEVTTYPEVELGEYKGLEVKKVSYEVSEEEVERQLKAMQEKNARIETKTEGTVEKGNIVTIDFKGFVDGIAFEGGEATDYSLEIGSGTFIDTFEDQLVGAAIGEKKDVNVTFPENYGKEDLNGKPAVFEVTVKEIKVKELPALDDEFAKEVSEFDTIEEVKADIRKKIADSNEDRAKKEFEEAVVTAAVDNAKVEVPAIMVDREVETMVKDLENRLGYQGLTLDQYYEFTGSSEEQMKAYMQESAVKKVKTDLVLDKIAAVEAIDATEDEKKAKAIELAKMYGAGEDEKMAEMLLKAQEQVIRLDVVTEKTINLLVENTKVTE</sequence>
<evidence type="ECO:0000256" key="15">
    <source>
        <dbReference type="SAM" id="Coils"/>
    </source>
</evidence>
<name>A0A3R5UHV6_9CLOT</name>
<evidence type="ECO:0000256" key="5">
    <source>
        <dbReference type="ARBA" id="ARBA00022618"/>
    </source>
</evidence>
<dbReference type="InterPro" id="IPR027304">
    <property type="entry name" value="Trigger_fact/SurA_dom_sf"/>
</dbReference>
<keyword evidence="12" id="KW-0963">Cytoplasm</keyword>
<accession>A0A3R5UHV6</accession>
<feature type="domain" description="PPIase FKBP-type" evidence="16">
    <location>
        <begin position="163"/>
        <end position="248"/>
    </location>
</feature>
<evidence type="ECO:0000256" key="11">
    <source>
        <dbReference type="ARBA" id="ARBA00029986"/>
    </source>
</evidence>
<dbReference type="Proteomes" id="UP000286268">
    <property type="component" value="Chromosome"/>
</dbReference>
<dbReference type="NCBIfam" id="TIGR00115">
    <property type="entry name" value="tig"/>
    <property type="match status" value="1"/>
</dbReference>
<dbReference type="EMBL" id="CP025746">
    <property type="protein sequence ID" value="QAA34116.1"/>
    <property type="molecule type" value="Genomic_DNA"/>
</dbReference>
<dbReference type="GO" id="GO:0051301">
    <property type="term" value="P:cell division"/>
    <property type="evidence" value="ECO:0007669"/>
    <property type="project" value="UniProtKB-KW"/>
</dbReference>
<dbReference type="InterPro" id="IPR008880">
    <property type="entry name" value="Trigger_fac_C"/>
</dbReference>
<evidence type="ECO:0000256" key="7">
    <source>
        <dbReference type="ARBA" id="ARBA00023186"/>
    </source>
</evidence>
<organism evidence="17 18">
    <name type="scientific">Clostridium manihotivorum</name>
    <dbReference type="NCBI Taxonomy" id="2320868"/>
    <lineage>
        <taxon>Bacteria</taxon>
        <taxon>Bacillati</taxon>
        <taxon>Bacillota</taxon>
        <taxon>Clostridia</taxon>
        <taxon>Eubacteriales</taxon>
        <taxon>Clostridiaceae</taxon>
        <taxon>Clostridium</taxon>
    </lineage>
</organism>
<dbReference type="SUPFAM" id="SSF109998">
    <property type="entry name" value="Triger factor/SurA peptide-binding domain-like"/>
    <property type="match status" value="1"/>
</dbReference>
<dbReference type="RefSeq" id="WP_128214838.1">
    <property type="nucleotide sequence ID" value="NZ_CP025746.1"/>
</dbReference>
<keyword evidence="18" id="KW-1185">Reference proteome</keyword>
<comment type="similarity">
    <text evidence="2 12 14">Belongs to the FKBP-type PPIase family. Tig subfamily.</text>
</comment>
<comment type="subcellular location">
    <subcellularLocation>
        <location evidence="12">Cytoplasm</location>
    </subcellularLocation>
    <text evidence="12">About half TF is bound to the ribosome near the polypeptide exit tunnel while the other half is free in the cytoplasm.</text>
</comment>
<keyword evidence="7 12" id="KW-0143">Chaperone</keyword>
<dbReference type="GO" id="GO:0043335">
    <property type="term" value="P:protein unfolding"/>
    <property type="evidence" value="ECO:0007669"/>
    <property type="project" value="TreeGrafter"/>
</dbReference>
<dbReference type="SUPFAM" id="SSF54534">
    <property type="entry name" value="FKBP-like"/>
    <property type="match status" value="1"/>
</dbReference>
<keyword evidence="8 12" id="KW-0413">Isomerase</keyword>
<evidence type="ECO:0000313" key="17">
    <source>
        <dbReference type="EMBL" id="QAA34116.1"/>
    </source>
</evidence>